<dbReference type="SMART" id="SM00580">
    <property type="entry name" value="PUG"/>
    <property type="match status" value="1"/>
</dbReference>
<protein>
    <recommendedName>
        <fullName evidence="2">UBX domain-containing protein</fullName>
    </recommendedName>
</protein>
<reference evidence="3 4" key="1">
    <citation type="journal article" date="2024" name="Nat. Commun.">
        <title>Phylogenomics reveals the evolutionary origins of lichenization in chlorophyte algae.</title>
        <authorList>
            <person name="Puginier C."/>
            <person name="Libourel C."/>
            <person name="Otte J."/>
            <person name="Skaloud P."/>
            <person name="Haon M."/>
            <person name="Grisel S."/>
            <person name="Petersen M."/>
            <person name="Berrin J.G."/>
            <person name="Delaux P.M."/>
            <person name="Dal Grande F."/>
            <person name="Keller J."/>
        </authorList>
    </citation>
    <scope>NUCLEOTIDE SEQUENCE [LARGE SCALE GENOMIC DNA]</scope>
    <source>
        <strain evidence="3 4">SAG 216-7</strain>
    </source>
</reference>
<feature type="domain" description="UBX" evidence="2">
    <location>
        <begin position="265"/>
        <end position="300"/>
    </location>
</feature>
<dbReference type="PANTHER" id="PTHR23153:SF38">
    <property type="entry name" value="UBX DOMAIN-CONTAINING PROTEIN 6"/>
    <property type="match status" value="1"/>
</dbReference>
<dbReference type="CDD" id="cd09212">
    <property type="entry name" value="PUB"/>
    <property type="match status" value="1"/>
</dbReference>
<dbReference type="SUPFAM" id="SSF143503">
    <property type="entry name" value="PUG domain-like"/>
    <property type="match status" value="1"/>
</dbReference>
<feature type="region of interest" description="Disordered" evidence="1">
    <location>
        <begin position="1"/>
        <end position="51"/>
    </location>
</feature>
<dbReference type="PROSITE" id="PS50033">
    <property type="entry name" value="UBX"/>
    <property type="match status" value="1"/>
</dbReference>
<dbReference type="InterPro" id="IPR018997">
    <property type="entry name" value="PUB_domain"/>
</dbReference>
<dbReference type="Proteomes" id="UP001491310">
    <property type="component" value="Unassembled WGS sequence"/>
</dbReference>
<name>A0ABR2YKJ3_9CHLO</name>
<feature type="compositionally biased region" description="Basic residues" evidence="1">
    <location>
        <begin position="7"/>
        <end position="20"/>
    </location>
</feature>
<accession>A0ABR2YKJ3</accession>
<organism evidence="3 4">
    <name type="scientific">Coccomyxa subellipsoidea</name>
    <dbReference type="NCBI Taxonomy" id="248742"/>
    <lineage>
        <taxon>Eukaryota</taxon>
        <taxon>Viridiplantae</taxon>
        <taxon>Chlorophyta</taxon>
        <taxon>core chlorophytes</taxon>
        <taxon>Trebouxiophyceae</taxon>
        <taxon>Trebouxiophyceae incertae sedis</taxon>
        <taxon>Coccomyxaceae</taxon>
        <taxon>Coccomyxa</taxon>
    </lineage>
</organism>
<dbReference type="Pfam" id="PF00789">
    <property type="entry name" value="UBX"/>
    <property type="match status" value="1"/>
</dbReference>
<dbReference type="SUPFAM" id="SSF54236">
    <property type="entry name" value="Ubiquitin-like"/>
    <property type="match status" value="1"/>
</dbReference>
<dbReference type="SMART" id="SM00166">
    <property type="entry name" value="UBX"/>
    <property type="match status" value="1"/>
</dbReference>
<evidence type="ECO:0000313" key="3">
    <source>
        <dbReference type="EMBL" id="KAK9906634.1"/>
    </source>
</evidence>
<dbReference type="EMBL" id="JALJOT010000010">
    <property type="protein sequence ID" value="KAK9906634.1"/>
    <property type="molecule type" value="Genomic_DNA"/>
</dbReference>
<dbReference type="Pfam" id="PF09409">
    <property type="entry name" value="PUB"/>
    <property type="match status" value="1"/>
</dbReference>
<evidence type="ECO:0000256" key="1">
    <source>
        <dbReference type="SAM" id="MobiDB-lite"/>
    </source>
</evidence>
<dbReference type="Gene3D" id="3.10.20.90">
    <property type="entry name" value="Phosphatidylinositol 3-kinase Catalytic Subunit, Chain A, domain 1"/>
    <property type="match status" value="1"/>
</dbReference>
<keyword evidence="4" id="KW-1185">Reference proteome</keyword>
<dbReference type="InterPro" id="IPR029071">
    <property type="entry name" value="Ubiquitin-like_domsf"/>
</dbReference>
<dbReference type="Gene3D" id="1.20.58.2190">
    <property type="match status" value="1"/>
</dbReference>
<comment type="caution">
    <text evidence="3">The sequence shown here is derived from an EMBL/GenBank/DDBJ whole genome shotgun (WGS) entry which is preliminary data.</text>
</comment>
<evidence type="ECO:0000259" key="2">
    <source>
        <dbReference type="PROSITE" id="PS50033"/>
    </source>
</evidence>
<sequence length="362" mass="38636">MEDLSSKLKKLFKPKPKGFKGKANVLGRADQAPAPKANSSPAPPRSEQNLPDMEGIDELQVAAALLLSSDKAGAAGEVLGKVLRNILGDPTEAKYRRLRLGNKRIQQTVVDVSGGVALLQACGFELIFEEAAEGGQEEAFAVLPDDCELALLQAALQLLGQAEPSARPQQPAQAAVARASSGAASTSSLQSTVAAAPAAAPRPRNTQVILPTGAEDQPLPSWFFSRSPAELKTAFVAKQKKRELDQTLMTRAYREKLASGQKEQTSFTLAVIRIRLPEGLVLQGEFNAGEPVAAIFEWLTDSLRDPGATYDLIGPDRKPIAASMGSIRKAQLLPSALLNFMRLSPAPQCDPTLKDDLLRKAS</sequence>
<dbReference type="InterPro" id="IPR036339">
    <property type="entry name" value="PUB-like_dom_sf"/>
</dbReference>
<evidence type="ECO:0000313" key="4">
    <source>
        <dbReference type="Proteomes" id="UP001491310"/>
    </source>
</evidence>
<gene>
    <name evidence="3" type="ORF">WJX75_005245</name>
</gene>
<dbReference type="InterPro" id="IPR001012">
    <property type="entry name" value="UBX_dom"/>
</dbReference>
<dbReference type="PANTHER" id="PTHR23153">
    <property type="entry name" value="UBX-RELATED"/>
    <property type="match status" value="1"/>
</dbReference>
<proteinExistence type="predicted"/>